<comment type="caution">
    <text evidence="1">The sequence shown here is derived from an EMBL/GenBank/DDBJ whole genome shotgun (WGS) entry which is preliminary data.</text>
</comment>
<dbReference type="InterPro" id="IPR008949">
    <property type="entry name" value="Isoprenoid_synthase_dom_sf"/>
</dbReference>
<dbReference type="Proteomes" id="UP001610446">
    <property type="component" value="Unassembled WGS sequence"/>
</dbReference>
<dbReference type="Gene3D" id="1.10.600.10">
    <property type="entry name" value="Farnesyl Diphosphate Synthase"/>
    <property type="match status" value="1"/>
</dbReference>
<gene>
    <name evidence="1" type="ORF">BJY01DRAFT_256358</name>
</gene>
<organism evidence="1 2">
    <name type="scientific">Aspergillus pseudoustus</name>
    <dbReference type="NCBI Taxonomy" id="1810923"/>
    <lineage>
        <taxon>Eukaryota</taxon>
        <taxon>Fungi</taxon>
        <taxon>Dikarya</taxon>
        <taxon>Ascomycota</taxon>
        <taxon>Pezizomycotina</taxon>
        <taxon>Eurotiomycetes</taxon>
        <taxon>Eurotiomycetidae</taxon>
        <taxon>Eurotiales</taxon>
        <taxon>Aspergillaceae</taxon>
        <taxon>Aspergillus</taxon>
        <taxon>Aspergillus subgen. Nidulantes</taxon>
    </lineage>
</organism>
<proteinExistence type="predicted"/>
<protein>
    <submittedName>
        <fullName evidence="1">Uncharacterized protein</fullName>
    </submittedName>
</protein>
<evidence type="ECO:0000313" key="1">
    <source>
        <dbReference type="EMBL" id="KAL2824985.1"/>
    </source>
</evidence>
<keyword evidence="2" id="KW-1185">Reference proteome</keyword>
<sequence>MLNEGITINEAMQTSYKYAKDNVTGMETATRNLQSGLLGESSNDQAVVAAFTRGCRDLAAGLIHWSYSGQRYFKSAELDADKVLHFQINRGGLLGGSGPAVASGSVATPVAVQA</sequence>
<evidence type="ECO:0000313" key="2">
    <source>
        <dbReference type="Proteomes" id="UP001610446"/>
    </source>
</evidence>
<name>A0ABR4IB85_9EURO</name>
<reference evidence="1 2" key="1">
    <citation type="submission" date="2024-07" db="EMBL/GenBank/DDBJ databases">
        <title>Section-level genome sequencing and comparative genomics of Aspergillus sections Usti and Cavernicolus.</title>
        <authorList>
            <consortium name="Lawrence Berkeley National Laboratory"/>
            <person name="Nybo J.L."/>
            <person name="Vesth T.C."/>
            <person name="Theobald S."/>
            <person name="Frisvad J.C."/>
            <person name="Larsen T.O."/>
            <person name="Kjaerboelling I."/>
            <person name="Rothschild-Mancinelli K."/>
            <person name="Lyhne E.K."/>
            <person name="Kogle M.E."/>
            <person name="Barry K."/>
            <person name="Clum A."/>
            <person name="Na H."/>
            <person name="Ledsgaard L."/>
            <person name="Lin J."/>
            <person name="Lipzen A."/>
            <person name="Kuo A."/>
            <person name="Riley R."/>
            <person name="Mondo S."/>
            <person name="Labutti K."/>
            <person name="Haridas S."/>
            <person name="Pangalinan J."/>
            <person name="Salamov A.A."/>
            <person name="Simmons B.A."/>
            <person name="Magnuson J.K."/>
            <person name="Chen J."/>
            <person name="Drula E."/>
            <person name="Henrissat B."/>
            <person name="Wiebenga A."/>
            <person name="Lubbers R.J."/>
            <person name="Gomes A.C."/>
            <person name="Makela M.R."/>
            <person name="Stajich J."/>
            <person name="Grigoriev I.V."/>
            <person name="Mortensen U.H."/>
            <person name="De Vries R.P."/>
            <person name="Baker S.E."/>
            <person name="Andersen M.R."/>
        </authorList>
    </citation>
    <scope>NUCLEOTIDE SEQUENCE [LARGE SCALE GENOMIC DNA]</scope>
    <source>
        <strain evidence="1 2">CBS 123904</strain>
    </source>
</reference>
<accession>A0ABR4IB85</accession>
<dbReference type="EMBL" id="JBFXLU010000518">
    <property type="protein sequence ID" value="KAL2824985.1"/>
    <property type="molecule type" value="Genomic_DNA"/>
</dbReference>